<accession>A0A366HVQ7</accession>
<dbReference type="OrthoDB" id="9791853at2"/>
<proteinExistence type="predicted"/>
<dbReference type="RefSeq" id="WP_113921930.1">
    <property type="nucleotide sequence ID" value="NZ_QNRX01000034.1"/>
</dbReference>
<sequence>MKVKRNAFRVVIVLMCFVIGVGLLSSCGKAKERETQQANSEIMVEETPDVDVAENKSQPEEAKKPVDKIIRREEILKNEEVTVSEEIQLFEETSKKLAFSSGAGAWATLITLNSDGSFEGIYHDSEMGSSGEGYPYGSVYICAFSGQFDDIKQVNDYTYSMTLGEITTENNEGEEWIKDQIRYIASVPHGMEDGEEFLLYTPETPIKELSEDFLSWWPKRYLSKEEVAETLSCYGLYNKEMGYGFFTNE</sequence>
<dbReference type="Proteomes" id="UP000253490">
    <property type="component" value="Unassembled WGS sequence"/>
</dbReference>
<dbReference type="EMBL" id="QNRX01000034">
    <property type="protein sequence ID" value="RBP57057.1"/>
    <property type="molecule type" value="Genomic_DNA"/>
</dbReference>
<keyword evidence="3" id="KW-1185">Reference proteome</keyword>
<comment type="caution">
    <text evidence="2">The sequence shown here is derived from an EMBL/GenBank/DDBJ whole genome shotgun (WGS) entry which is preliminary data.</text>
</comment>
<evidence type="ECO:0000313" key="3">
    <source>
        <dbReference type="Proteomes" id="UP000253490"/>
    </source>
</evidence>
<dbReference type="PROSITE" id="PS51257">
    <property type="entry name" value="PROKAR_LIPOPROTEIN"/>
    <property type="match status" value="1"/>
</dbReference>
<feature type="compositionally biased region" description="Basic and acidic residues" evidence="1">
    <location>
        <begin position="53"/>
        <end position="64"/>
    </location>
</feature>
<evidence type="ECO:0000256" key="1">
    <source>
        <dbReference type="SAM" id="MobiDB-lite"/>
    </source>
</evidence>
<protein>
    <submittedName>
        <fullName evidence="2">Uncharacterized protein</fullName>
    </submittedName>
</protein>
<evidence type="ECO:0000313" key="2">
    <source>
        <dbReference type="EMBL" id="RBP57057.1"/>
    </source>
</evidence>
<reference evidence="2 3" key="1">
    <citation type="submission" date="2018-06" db="EMBL/GenBank/DDBJ databases">
        <title>Genomic Encyclopedia of Type Strains, Phase IV (KMG-IV): sequencing the most valuable type-strain genomes for metagenomic binning, comparative biology and taxonomic classification.</title>
        <authorList>
            <person name="Goeker M."/>
        </authorList>
    </citation>
    <scope>NUCLEOTIDE SEQUENCE [LARGE SCALE GENOMIC DNA]</scope>
    <source>
        <strain evidence="2 3">DSM 22112</strain>
    </source>
</reference>
<dbReference type="AlphaFoldDB" id="A0A366HVQ7"/>
<organism evidence="2 3">
    <name type="scientific">Alkalibaculum bacchi</name>
    <dbReference type="NCBI Taxonomy" id="645887"/>
    <lineage>
        <taxon>Bacteria</taxon>
        <taxon>Bacillati</taxon>
        <taxon>Bacillota</taxon>
        <taxon>Clostridia</taxon>
        <taxon>Eubacteriales</taxon>
        <taxon>Eubacteriaceae</taxon>
        <taxon>Alkalibaculum</taxon>
    </lineage>
</organism>
<feature type="compositionally biased region" description="Acidic residues" evidence="1">
    <location>
        <begin position="43"/>
        <end position="52"/>
    </location>
</feature>
<feature type="region of interest" description="Disordered" evidence="1">
    <location>
        <begin position="35"/>
        <end position="64"/>
    </location>
</feature>
<gene>
    <name evidence="2" type="ORF">DES36_1347</name>
</gene>
<name>A0A366HVQ7_9FIRM</name>